<proteinExistence type="predicted"/>
<dbReference type="InterPro" id="IPR018476">
    <property type="entry name" value="GlyceroP-diester-Pdiesterase_M"/>
</dbReference>
<evidence type="ECO:0000313" key="3">
    <source>
        <dbReference type="EMBL" id="MXO73216.1"/>
    </source>
</evidence>
<evidence type="ECO:0000256" key="1">
    <source>
        <dbReference type="SAM" id="Phobius"/>
    </source>
</evidence>
<feature type="transmembrane region" description="Helical" evidence="1">
    <location>
        <begin position="67"/>
        <end position="94"/>
    </location>
</feature>
<feature type="transmembrane region" description="Helical" evidence="1">
    <location>
        <begin position="208"/>
        <end position="236"/>
    </location>
</feature>
<comment type="caution">
    <text evidence="3">The sequence shown here is derived from an EMBL/GenBank/DDBJ whole genome shotgun (WGS) entry which is preliminary data.</text>
</comment>
<keyword evidence="1" id="KW-0812">Transmembrane</keyword>
<dbReference type="EMBL" id="WTYV01000008">
    <property type="protein sequence ID" value="MXO73216.1"/>
    <property type="molecule type" value="Genomic_DNA"/>
</dbReference>
<evidence type="ECO:0000259" key="2">
    <source>
        <dbReference type="Pfam" id="PF10110"/>
    </source>
</evidence>
<organism evidence="3 4">
    <name type="scientific">Alteraurantiacibacter buctensis</name>
    <dbReference type="NCBI Taxonomy" id="1503981"/>
    <lineage>
        <taxon>Bacteria</taxon>
        <taxon>Pseudomonadati</taxon>
        <taxon>Pseudomonadota</taxon>
        <taxon>Alphaproteobacteria</taxon>
        <taxon>Sphingomonadales</taxon>
        <taxon>Erythrobacteraceae</taxon>
        <taxon>Alteraurantiacibacter</taxon>
    </lineage>
</organism>
<keyword evidence="4" id="KW-1185">Reference proteome</keyword>
<dbReference type="Pfam" id="PF10110">
    <property type="entry name" value="GPDPase_memb"/>
    <property type="match status" value="1"/>
</dbReference>
<feature type="transmembrane region" description="Helical" evidence="1">
    <location>
        <begin position="115"/>
        <end position="141"/>
    </location>
</feature>
<gene>
    <name evidence="3" type="ORF">GRI99_16430</name>
</gene>
<name>A0A844Z1V4_9SPHN</name>
<feature type="transmembrane region" description="Helical" evidence="1">
    <location>
        <begin position="12"/>
        <end position="41"/>
    </location>
</feature>
<dbReference type="OrthoDB" id="7391073at2"/>
<feature type="domain" description="Glycerophosphoryl diester phosphodiesterase membrane" evidence="2">
    <location>
        <begin position="157"/>
        <end position="250"/>
    </location>
</feature>
<reference evidence="3 4" key="1">
    <citation type="submission" date="2019-12" db="EMBL/GenBank/DDBJ databases">
        <title>Genomic-based taxomic classification of the family Erythrobacteraceae.</title>
        <authorList>
            <person name="Xu L."/>
        </authorList>
    </citation>
    <scope>NUCLEOTIDE SEQUENCE [LARGE SCALE GENOMIC DNA]</scope>
    <source>
        <strain evidence="3 4">M0322</strain>
    </source>
</reference>
<dbReference type="AlphaFoldDB" id="A0A844Z1V4"/>
<protein>
    <recommendedName>
        <fullName evidence="2">Glycerophosphoryl diester phosphodiesterase membrane domain-containing protein</fullName>
    </recommendedName>
</protein>
<keyword evidence="1" id="KW-0472">Membrane</keyword>
<evidence type="ECO:0000313" key="4">
    <source>
        <dbReference type="Proteomes" id="UP000466966"/>
    </source>
</evidence>
<sequence length="285" mass="29704">MTFDMNRTWSMALALLSANGQLLAIIAGVFLLLPGTLFYVAMPDMMTTLSTQTNPDPDMVLAMLREAMVPLIVLGLVVLVAQIIGYLAMIALMGDDRPTVGEALRRALAYLPTTIGVTLLLMLGYILVVFVGALVMALLVAGGTAVGGEVLGGALAVIGAIALIVGIVFLATRFVLTMPIVALEGVTGPWAVCKRSWDLTRSNALKIFFFYVLIFAAYIVIAMILSAIFGVLAGLLGNGAGAALVLGLSNGLIGAAVAMLFSAIMVAMHRQLAGLSPTAIDQTFG</sequence>
<keyword evidence="1" id="KW-1133">Transmembrane helix</keyword>
<feature type="transmembrane region" description="Helical" evidence="1">
    <location>
        <begin position="153"/>
        <end position="176"/>
    </location>
</feature>
<accession>A0A844Z1V4</accession>
<dbReference type="RefSeq" id="WP_160773147.1">
    <property type="nucleotide sequence ID" value="NZ_WTYV01000008.1"/>
</dbReference>
<feature type="transmembrane region" description="Helical" evidence="1">
    <location>
        <begin position="242"/>
        <end position="267"/>
    </location>
</feature>
<dbReference type="Proteomes" id="UP000466966">
    <property type="component" value="Unassembled WGS sequence"/>
</dbReference>